<feature type="transmembrane region" description="Helical" evidence="19">
    <location>
        <begin position="310"/>
        <end position="335"/>
    </location>
</feature>
<protein>
    <recommendedName>
        <fullName evidence="5 18">Cytochrome c oxidase subunit 1</fullName>
        <ecNumber evidence="18">7.1.1.9</ecNumber>
    </recommendedName>
</protein>
<dbReference type="GO" id="GO:0020037">
    <property type="term" value="F:heme binding"/>
    <property type="evidence" value="ECO:0007669"/>
    <property type="project" value="InterPro"/>
</dbReference>
<feature type="transmembrane region" description="Helical" evidence="19">
    <location>
        <begin position="72"/>
        <end position="94"/>
    </location>
</feature>
<dbReference type="InterPro" id="IPR035973">
    <property type="entry name" value="Cyt_c_oxidase_su3-like_sf"/>
</dbReference>
<evidence type="ECO:0000256" key="6">
    <source>
        <dbReference type="ARBA" id="ARBA00022448"/>
    </source>
</evidence>
<dbReference type="SUPFAM" id="SSF81442">
    <property type="entry name" value="Cytochrome c oxidase subunit I-like"/>
    <property type="match status" value="1"/>
</dbReference>
<comment type="catalytic activity">
    <reaction evidence="17">
        <text>4 Fe(II)-[cytochrome c] + O2 + 8 H(+)(in) = 4 Fe(III)-[cytochrome c] + 2 H2O + 4 H(+)(out)</text>
        <dbReference type="Rhea" id="RHEA:11436"/>
        <dbReference type="Rhea" id="RHEA-COMP:10350"/>
        <dbReference type="Rhea" id="RHEA-COMP:14399"/>
        <dbReference type="ChEBI" id="CHEBI:15377"/>
        <dbReference type="ChEBI" id="CHEBI:15378"/>
        <dbReference type="ChEBI" id="CHEBI:15379"/>
        <dbReference type="ChEBI" id="CHEBI:29033"/>
        <dbReference type="ChEBI" id="CHEBI:29034"/>
        <dbReference type="EC" id="7.1.1.9"/>
    </reaction>
    <physiologicalReaction direction="left-to-right" evidence="17">
        <dbReference type="Rhea" id="RHEA:11437"/>
    </physiologicalReaction>
</comment>
<dbReference type="InterPro" id="IPR000883">
    <property type="entry name" value="Cyt_C_Oxase_1"/>
</dbReference>
<dbReference type="GO" id="GO:0015990">
    <property type="term" value="P:electron transport coupled proton transport"/>
    <property type="evidence" value="ECO:0007669"/>
    <property type="project" value="TreeGrafter"/>
</dbReference>
<keyword evidence="6 18" id="KW-0813">Transport</keyword>
<feature type="signal peptide" evidence="20">
    <location>
        <begin position="1"/>
        <end position="18"/>
    </location>
</feature>
<name>A0A2A2JWI6_9BILA</name>
<keyword evidence="13 19" id="KW-1133">Transmembrane helix</keyword>
<dbReference type="InterPro" id="IPR036927">
    <property type="entry name" value="Cyt_c_oxase-like_su1_sf"/>
</dbReference>
<feature type="transmembrane region" description="Helical" evidence="19">
    <location>
        <begin position="216"/>
        <end position="235"/>
    </location>
</feature>
<feature type="transmembrane region" description="Helical" evidence="19">
    <location>
        <begin position="118"/>
        <end position="142"/>
    </location>
</feature>
<feature type="transmembrane region" description="Helical" evidence="19">
    <location>
        <begin position="863"/>
        <end position="889"/>
    </location>
</feature>
<dbReference type="PANTHER" id="PTHR10422:SF35">
    <property type="entry name" value="CYTOCHROME BO(3) UBIQUINOL OXIDASE SUBUNIT 1"/>
    <property type="match status" value="1"/>
</dbReference>
<dbReference type="SUPFAM" id="SSF81452">
    <property type="entry name" value="Cytochrome c oxidase subunit III-like"/>
    <property type="match status" value="1"/>
</dbReference>
<feature type="transmembrane region" description="Helical" evidence="19">
    <location>
        <begin position="715"/>
        <end position="737"/>
    </location>
</feature>
<evidence type="ECO:0000256" key="16">
    <source>
        <dbReference type="ARBA" id="ARBA00023136"/>
    </source>
</evidence>
<keyword evidence="12 18" id="KW-0249">Electron transport</keyword>
<dbReference type="Proteomes" id="UP000218231">
    <property type="component" value="Unassembled WGS sequence"/>
</dbReference>
<feature type="transmembrane region" description="Helical" evidence="19">
    <location>
        <begin position="680"/>
        <end position="703"/>
    </location>
</feature>
<feature type="transmembrane region" description="Helical" evidence="19">
    <location>
        <begin position="644"/>
        <end position="668"/>
    </location>
</feature>
<evidence type="ECO:0000256" key="20">
    <source>
        <dbReference type="SAM" id="SignalP"/>
    </source>
</evidence>
<keyword evidence="11" id="KW-1278">Translocase</keyword>
<feature type="transmembrane region" description="Helical" evidence="19">
    <location>
        <begin position="819"/>
        <end position="843"/>
    </location>
</feature>
<dbReference type="PANTHER" id="PTHR10422">
    <property type="entry name" value="CYTOCHROME C OXIDASE SUBUNIT 1"/>
    <property type="match status" value="1"/>
</dbReference>
<evidence type="ECO:0000256" key="9">
    <source>
        <dbReference type="ARBA" id="ARBA00022692"/>
    </source>
</evidence>
<evidence type="ECO:0000256" key="18">
    <source>
        <dbReference type="RuleBase" id="RU000369"/>
    </source>
</evidence>
<evidence type="ECO:0000256" key="19">
    <source>
        <dbReference type="SAM" id="Phobius"/>
    </source>
</evidence>
<keyword evidence="14 18" id="KW-0408">Iron</keyword>
<evidence type="ECO:0000256" key="8">
    <source>
        <dbReference type="ARBA" id="ARBA00022617"/>
    </source>
</evidence>
<evidence type="ECO:0000256" key="1">
    <source>
        <dbReference type="ARBA" id="ARBA00001971"/>
    </source>
</evidence>
<reference evidence="22 23" key="1">
    <citation type="journal article" date="2017" name="Curr. Biol.">
        <title>Genome architecture and evolution of a unichromosomal asexual nematode.</title>
        <authorList>
            <person name="Fradin H."/>
            <person name="Zegar C."/>
            <person name="Gutwein M."/>
            <person name="Lucas J."/>
            <person name="Kovtun M."/>
            <person name="Corcoran D."/>
            <person name="Baugh L.R."/>
            <person name="Kiontke K."/>
            <person name="Gunsalus K."/>
            <person name="Fitch D.H."/>
            <person name="Piano F."/>
        </authorList>
    </citation>
    <scope>NUCLEOTIDE SEQUENCE [LARGE SCALE GENOMIC DNA]</scope>
    <source>
        <strain evidence="22">PF1309</strain>
    </source>
</reference>
<feature type="transmembrane region" description="Helical" evidence="19">
    <location>
        <begin position="274"/>
        <end position="298"/>
    </location>
</feature>
<keyword evidence="18" id="KW-0496">Mitochondrion</keyword>
<keyword evidence="9 18" id="KW-0812">Transmembrane</keyword>
<comment type="similarity">
    <text evidence="4 18">Belongs to the heme-copper respiratory oxidase family.</text>
</comment>
<feature type="transmembrane region" description="Helical" evidence="19">
    <location>
        <begin position="40"/>
        <end position="60"/>
    </location>
</feature>
<feature type="domain" description="Cytochrome oxidase subunit I profile" evidence="21">
    <location>
        <begin position="1"/>
        <end position="501"/>
    </location>
</feature>
<accession>A0A2A2JWI6</accession>
<proteinExistence type="inferred from homology"/>
<feature type="transmembrane region" description="Helical" evidence="19">
    <location>
        <begin position="764"/>
        <end position="787"/>
    </location>
</feature>
<evidence type="ECO:0000256" key="7">
    <source>
        <dbReference type="ARBA" id="ARBA00022475"/>
    </source>
</evidence>
<evidence type="ECO:0000259" key="21">
    <source>
        <dbReference type="PROSITE" id="PS50855"/>
    </source>
</evidence>
<comment type="pathway">
    <text evidence="3 18">Energy metabolism; oxidative phosphorylation.</text>
</comment>
<keyword evidence="15 18" id="KW-0186">Copper</keyword>
<evidence type="ECO:0000256" key="17">
    <source>
        <dbReference type="ARBA" id="ARBA00049512"/>
    </source>
</evidence>
<evidence type="ECO:0000256" key="10">
    <source>
        <dbReference type="ARBA" id="ARBA00022723"/>
    </source>
</evidence>
<evidence type="ECO:0000256" key="11">
    <source>
        <dbReference type="ARBA" id="ARBA00022967"/>
    </source>
</evidence>
<dbReference type="InterPro" id="IPR023616">
    <property type="entry name" value="Cyt_c_oxase-like_su1_dom"/>
</dbReference>
<gene>
    <name evidence="22" type="ORF">WR25_01025</name>
</gene>
<keyword evidence="18" id="KW-0999">Mitochondrion inner membrane</keyword>
<dbReference type="Gene3D" id="1.20.210.10">
    <property type="entry name" value="Cytochrome c oxidase-like, subunit I domain"/>
    <property type="match status" value="1"/>
</dbReference>
<dbReference type="GO" id="GO:0046872">
    <property type="term" value="F:metal ion binding"/>
    <property type="evidence" value="ECO:0007669"/>
    <property type="project" value="UniProtKB-KW"/>
</dbReference>
<feature type="transmembrane region" description="Helical" evidence="19">
    <location>
        <begin position="242"/>
        <end position="262"/>
    </location>
</feature>
<dbReference type="PROSITE" id="PS50855">
    <property type="entry name" value="COX1"/>
    <property type="match status" value="1"/>
</dbReference>
<dbReference type="GO" id="GO:0006119">
    <property type="term" value="P:oxidative phosphorylation"/>
    <property type="evidence" value="ECO:0007669"/>
    <property type="project" value="UniProtKB-UniPathway"/>
</dbReference>
<keyword evidence="8 18" id="KW-0349">Heme</keyword>
<organism evidence="22 23">
    <name type="scientific">Diploscapter pachys</name>
    <dbReference type="NCBI Taxonomy" id="2018661"/>
    <lineage>
        <taxon>Eukaryota</taxon>
        <taxon>Metazoa</taxon>
        <taxon>Ecdysozoa</taxon>
        <taxon>Nematoda</taxon>
        <taxon>Chromadorea</taxon>
        <taxon>Rhabditida</taxon>
        <taxon>Rhabditina</taxon>
        <taxon>Rhabditomorpha</taxon>
        <taxon>Rhabditoidea</taxon>
        <taxon>Rhabditidae</taxon>
        <taxon>Diploscapter</taxon>
    </lineage>
</organism>
<keyword evidence="23" id="KW-1185">Reference proteome</keyword>
<dbReference type="InterPro" id="IPR023615">
    <property type="entry name" value="Cyt_c_Oxase_su1_BS"/>
</dbReference>
<comment type="caution">
    <text evidence="22">The sequence shown here is derived from an EMBL/GenBank/DDBJ whole genome shotgun (WGS) entry which is preliminary data.</text>
</comment>
<sequence>MLFAGVLALIMRTQLAVPDNDLVSANTFNQLFTLHGSMMMFLFAVPMFEAVSIILLPQLLGARDLPFPRLSAFGYWSFLLGGVFVGGSIFFNAAPDGGWFMYPPLTTRTDLSGLGADIWMLGLSFIEVSSVAAAVELIVGVLKCRPPGMRLNLMPLYAWYILVVAVMILFAFPPLIAGDLLFEMERLLGWPFFDAAKGGDPLLWQHLFWIFGHPEVYIVFLPSIALFAMLIPTFAQRHLLGYPWIVLAAVGTAFLSFGLWVHHMFATGLPKISLAFFSAASEAVAIPTGVQIFAFIATLWAGKVKWSTPLLYASGSLAIFVIGGLTGVMVAIAPFDWQAHDTYFVVAHLHYVLIGGTLLPLFGGLYYYWPLITGKKLSDRLGRIAFWIMFVGVNLTFMPMHLSGLEGMPRRVFTYPADLNIGWLNLASTAGSYLFATGVLVLVLDLALSPTRRKAPRNPWNAGTLEWLAHPDDEDWGIRSVPLIESRYPIWDQKNFVQKVDEGRFFLPDAEEGRRETIITSVLDARPVSVIRLGTPSVKPMITAVALGAVFILTTYHLYLAAAASGVVTLACVLWWLWDTAEIPEKPEKPIGHGMTMPLYISGPAAPGWWAMFITMMADATAFSGLVFGYYFYWTIHPDFGAGFAGPGAGGPLLALGLSLASWAATVAAREFNHRSAVTLARVALVAGAAAALASIVAALGSLDGLDPKANVYPAIVWVLIIWTAVHAGVGIVMQLYTLARSLAGRMTPTHDADLRNITVYQHFFALTALVTYLTVGLLRVTLWTLIVPPTTWAVHFLFSYLWAAVSCAKLGQWARFPTAFAIGTVAALMVIVASGLIAWQQSRTPGDPPPHNEGTDIDRLRFLAYATMLLAGLSFVAVIFTAAPVIVLSDCR</sequence>
<feature type="transmembrane region" description="Helical" evidence="19">
    <location>
        <begin position="422"/>
        <end position="448"/>
    </location>
</feature>
<dbReference type="PRINTS" id="PR01165">
    <property type="entry name" value="CYCOXIDASEI"/>
</dbReference>
<evidence type="ECO:0000256" key="12">
    <source>
        <dbReference type="ARBA" id="ARBA00022982"/>
    </source>
</evidence>
<evidence type="ECO:0000256" key="14">
    <source>
        <dbReference type="ARBA" id="ARBA00023004"/>
    </source>
</evidence>
<comment type="cofactor">
    <cofactor evidence="1">
        <name>heme</name>
        <dbReference type="ChEBI" id="CHEBI:30413"/>
    </cofactor>
</comment>
<dbReference type="InterPro" id="IPR013833">
    <property type="entry name" value="Cyt_c_oxidase_su3_a-hlx"/>
</dbReference>
<keyword evidence="20" id="KW-0732">Signal</keyword>
<dbReference type="GO" id="GO:0005743">
    <property type="term" value="C:mitochondrial inner membrane"/>
    <property type="evidence" value="ECO:0007669"/>
    <property type="project" value="UniProtKB-SubCell"/>
</dbReference>
<dbReference type="AlphaFoldDB" id="A0A2A2JWI6"/>
<dbReference type="GO" id="GO:0004129">
    <property type="term" value="F:cytochrome-c oxidase activity"/>
    <property type="evidence" value="ECO:0007669"/>
    <property type="project" value="UniProtKB-EC"/>
</dbReference>
<comment type="subcellular location">
    <subcellularLocation>
        <location evidence="2">Cell membrane</location>
        <topology evidence="2">Multi-pass membrane protein</topology>
    </subcellularLocation>
    <subcellularLocation>
        <location evidence="18">Mitochondrion inner membrane</location>
        <topology evidence="18">Multi-pass membrane protein</topology>
    </subcellularLocation>
</comment>
<dbReference type="UniPathway" id="UPA00705"/>
<feature type="transmembrane region" description="Helical" evidence="19">
    <location>
        <begin position="559"/>
        <end position="578"/>
    </location>
</feature>
<dbReference type="EC" id="7.1.1.9" evidence="18"/>
<feature type="transmembrane region" description="Helical" evidence="19">
    <location>
        <begin position="154"/>
        <end position="176"/>
    </location>
</feature>
<dbReference type="PROSITE" id="PS00077">
    <property type="entry name" value="COX1_CUB"/>
    <property type="match status" value="1"/>
</dbReference>
<evidence type="ECO:0000256" key="4">
    <source>
        <dbReference type="ARBA" id="ARBA00009578"/>
    </source>
</evidence>
<keyword evidence="10 18" id="KW-0479">Metal-binding</keyword>
<dbReference type="GO" id="GO:0005886">
    <property type="term" value="C:plasma membrane"/>
    <property type="evidence" value="ECO:0007669"/>
    <property type="project" value="UniProtKB-SubCell"/>
</dbReference>
<evidence type="ECO:0000256" key="15">
    <source>
        <dbReference type="ARBA" id="ARBA00023008"/>
    </source>
</evidence>
<feature type="transmembrane region" description="Helical" evidence="19">
    <location>
        <begin position="599"/>
        <end position="632"/>
    </location>
</feature>
<evidence type="ECO:0000313" key="23">
    <source>
        <dbReference type="Proteomes" id="UP000218231"/>
    </source>
</evidence>
<feature type="transmembrane region" description="Helical" evidence="19">
    <location>
        <begin position="347"/>
        <end position="369"/>
    </location>
</feature>
<dbReference type="OrthoDB" id="5874796at2759"/>
<evidence type="ECO:0000313" key="22">
    <source>
        <dbReference type="EMBL" id="PAV66116.1"/>
    </source>
</evidence>
<evidence type="ECO:0000256" key="3">
    <source>
        <dbReference type="ARBA" id="ARBA00004673"/>
    </source>
</evidence>
<dbReference type="Pfam" id="PF00115">
    <property type="entry name" value="COX1"/>
    <property type="match status" value="1"/>
</dbReference>
<keyword evidence="7" id="KW-1003">Cell membrane</keyword>
<dbReference type="EMBL" id="LIAE01010155">
    <property type="protein sequence ID" value="PAV66116.1"/>
    <property type="molecule type" value="Genomic_DNA"/>
</dbReference>
<evidence type="ECO:0000256" key="5">
    <source>
        <dbReference type="ARBA" id="ARBA00015947"/>
    </source>
</evidence>
<feature type="transmembrane region" description="Helical" evidence="19">
    <location>
        <begin position="381"/>
        <end position="402"/>
    </location>
</feature>
<dbReference type="STRING" id="2018661.A0A2A2JWI6"/>
<keyword evidence="16 18" id="KW-0472">Membrane</keyword>
<evidence type="ECO:0000256" key="2">
    <source>
        <dbReference type="ARBA" id="ARBA00004651"/>
    </source>
</evidence>
<feature type="chain" id="PRO_5012561914" description="Cytochrome c oxidase subunit 1" evidence="20">
    <location>
        <begin position="19"/>
        <end position="893"/>
    </location>
</feature>
<evidence type="ECO:0000256" key="13">
    <source>
        <dbReference type="ARBA" id="ARBA00022989"/>
    </source>
</evidence>
<comment type="function">
    <text evidence="18">Component of the cytochrome c oxidase, the last enzyme in the mitochondrial electron transport chain which drives oxidative phosphorylation. The respiratory chain contains 3 multisubunit complexes succinate dehydrogenase (complex II, CII), ubiquinol-cytochrome c oxidoreductase (cytochrome b-c1 complex, complex III, CIII) and cytochrome c oxidase (complex IV, CIV), that cooperate to transfer electrons derived from NADH and succinate to molecular oxygen, creating an electrochemical gradient over the inner membrane that drives transmembrane transport and the ATP synthase. Cytochrome c oxidase is the component of the respiratory chain that catalyzes the reduction of oxygen to water. Electrons originating from reduced cytochrome c in the intermembrane space (IMS) are transferred via the dinuclear copper A center (CU(A)) of subunit 2 and heme A of subunit 1 to the active site in subunit 1, a binuclear center (BNC) formed by heme A3 and copper B (CU(B)). The BNC reduces molecular oxygen to 2 water molecules using 4 electrons from cytochrome c in the IMS and 4 protons from the mitochondrial matrix.</text>
</comment>
<dbReference type="GO" id="GO:0022904">
    <property type="term" value="P:respiratory electron transport chain"/>
    <property type="evidence" value="ECO:0007669"/>
    <property type="project" value="InterPro"/>
</dbReference>
<keyword evidence="18" id="KW-0679">Respiratory chain</keyword>
<feature type="transmembrane region" description="Helical" evidence="19">
    <location>
        <begin position="793"/>
        <end position="812"/>
    </location>
</feature>
<dbReference type="Gene3D" id="1.20.120.80">
    <property type="entry name" value="Cytochrome c oxidase, subunit III, four-helix bundle"/>
    <property type="match status" value="1"/>
</dbReference>